<dbReference type="PANTHER" id="PTHR21221:SF1">
    <property type="entry name" value="UREIDOGLYCOLATE LYASE"/>
    <property type="match status" value="1"/>
</dbReference>
<dbReference type="HOGENOM" id="CLU_070848_1_0_6"/>
<dbReference type="OrthoDB" id="9804602at2"/>
<sequence length="170" mass="18916">MRTLTIEPLTKDAFAPFGDVIETEGSEYFMINNGSTRRYHKLAAVETAQPDDSAIISIFAAEALQMPLAIRMLERHPLGSQAFIPLLGNPFLVVVAPVGDAPVPGHVRAFVSNGRQGVNYHRGVWHHPVLTIEKRDEFLVVDRSGSGNNCDEYFFPEDQQLLLDPQREST</sequence>
<dbReference type="UniPathway" id="UPA00395"/>
<dbReference type="GO" id="GO:0000256">
    <property type="term" value="P:allantoin catabolic process"/>
    <property type="evidence" value="ECO:0007669"/>
    <property type="project" value="UniProtKB-UniRule"/>
</dbReference>
<comment type="cofactor">
    <cofactor evidence="5">
        <name>Ni(2+)</name>
        <dbReference type="ChEBI" id="CHEBI:49786"/>
    </cofactor>
</comment>
<dbReference type="GO" id="GO:0006145">
    <property type="term" value="P:purine nucleobase catabolic process"/>
    <property type="evidence" value="ECO:0007669"/>
    <property type="project" value="UniProtKB-UniRule"/>
</dbReference>
<dbReference type="InterPro" id="IPR047233">
    <property type="entry name" value="UAH_cupin"/>
</dbReference>
<evidence type="ECO:0000256" key="1">
    <source>
        <dbReference type="ARBA" id="ARBA00011738"/>
    </source>
</evidence>
<dbReference type="CDD" id="cd20298">
    <property type="entry name" value="cupin_UAH"/>
    <property type="match status" value="1"/>
</dbReference>
<comment type="catalytic activity">
    <reaction evidence="4 5">
        <text>(S)-ureidoglycolate = urea + glyoxylate</text>
        <dbReference type="Rhea" id="RHEA:11304"/>
        <dbReference type="ChEBI" id="CHEBI:16199"/>
        <dbReference type="ChEBI" id="CHEBI:36655"/>
        <dbReference type="ChEBI" id="CHEBI:57296"/>
        <dbReference type="EC" id="4.3.2.3"/>
    </reaction>
</comment>
<dbReference type="NCBIfam" id="NF009932">
    <property type="entry name" value="PRK13395.1"/>
    <property type="match status" value="1"/>
</dbReference>
<comment type="function">
    <text evidence="5">Catalyzes the catabolism of the allantoin degradation intermediate (S)-ureidoglycolate, generating urea and glyoxylate. Involved in the utilization of allantoin as nitrogen source.</text>
</comment>
<dbReference type="PANTHER" id="PTHR21221">
    <property type="entry name" value="UREIDOGLYCOLATE HYDROLASE"/>
    <property type="match status" value="1"/>
</dbReference>
<proteinExistence type="inferred from homology"/>
<comment type="subunit">
    <text evidence="1 5">Homodimer.</text>
</comment>
<evidence type="ECO:0000313" key="7">
    <source>
        <dbReference type="Proteomes" id="UP000026923"/>
    </source>
</evidence>
<dbReference type="PIRSF" id="PIRSF017306">
    <property type="entry name" value="Ureidogly_hydro"/>
    <property type="match status" value="1"/>
</dbReference>
<dbReference type="InterPro" id="IPR007247">
    <property type="entry name" value="Ureidogly_lyase"/>
</dbReference>
<evidence type="ECO:0000256" key="3">
    <source>
        <dbReference type="ARBA" id="ARBA00023239"/>
    </source>
</evidence>
<dbReference type="eggNOG" id="COG3194">
    <property type="taxonomic scope" value="Bacteria"/>
</dbReference>
<keyword evidence="3 5" id="KW-0456">Lyase</keyword>
<protein>
    <recommendedName>
        <fullName evidence="5">Ureidoglycolate lyase</fullName>
        <ecNumber evidence="5">4.3.2.3</ecNumber>
    </recommendedName>
    <alternativeName>
        <fullName evidence="5">Ureidoglycolatase</fullName>
    </alternativeName>
</protein>
<dbReference type="NCBIfam" id="NF002949">
    <property type="entry name" value="PRK03606.1-2"/>
    <property type="match status" value="1"/>
</dbReference>
<evidence type="ECO:0000256" key="5">
    <source>
        <dbReference type="HAMAP-Rule" id="MF_00616"/>
    </source>
</evidence>
<gene>
    <name evidence="5" type="primary">allA</name>
    <name evidence="6" type="ORF">B597_002940</name>
</gene>
<dbReference type="HAMAP" id="MF_00616">
    <property type="entry name" value="Ureidogly_lyase"/>
    <property type="match status" value="1"/>
</dbReference>
<dbReference type="GO" id="GO:0050385">
    <property type="term" value="F:ureidoglycolate lyase activity"/>
    <property type="evidence" value="ECO:0007669"/>
    <property type="project" value="UniProtKB-UniRule"/>
</dbReference>
<organism evidence="6 7">
    <name type="scientific">Stutzerimonas stutzeri KOS6</name>
    <dbReference type="NCBI Taxonomy" id="1218352"/>
    <lineage>
        <taxon>Bacteria</taxon>
        <taxon>Pseudomonadati</taxon>
        <taxon>Pseudomonadota</taxon>
        <taxon>Gammaproteobacteria</taxon>
        <taxon>Pseudomonadales</taxon>
        <taxon>Pseudomonadaceae</taxon>
        <taxon>Stutzerimonas</taxon>
    </lineage>
</organism>
<dbReference type="SUPFAM" id="SSF51182">
    <property type="entry name" value="RmlC-like cupins"/>
    <property type="match status" value="1"/>
</dbReference>
<keyword evidence="2 5" id="KW-0659">Purine metabolism</keyword>
<dbReference type="EC" id="4.3.2.3" evidence="5"/>
<dbReference type="GO" id="GO:0004848">
    <property type="term" value="F:ureidoglycolate hydrolase activity"/>
    <property type="evidence" value="ECO:0007669"/>
    <property type="project" value="InterPro"/>
</dbReference>
<reference evidence="6 7" key="1">
    <citation type="journal article" date="2013" name="Genome Announc.">
        <title>Draft Genome of the Nitrogen-Fixing Bacterium Pseudomonas stutzeri Strain KOS6 Isolated from Industrial Hydrocarbon Sludge.</title>
        <authorList>
            <person name="Grigoryeva T.V."/>
            <person name="Laikov A.V."/>
            <person name="Naumova R.P."/>
            <person name="Manolov A.I."/>
            <person name="Larin A.K."/>
            <person name="Karpova I.Y."/>
            <person name="Semashko T.A."/>
            <person name="Alexeev D.G."/>
            <person name="Kostryukova E.S."/>
            <person name="Muller R."/>
            <person name="Govorun V.M."/>
        </authorList>
    </citation>
    <scope>NUCLEOTIDE SEQUENCE [LARGE SCALE GENOMIC DNA]</scope>
    <source>
        <strain evidence="6 7">KOS6</strain>
    </source>
</reference>
<dbReference type="Pfam" id="PF04115">
    <property type="entry name" value="Ureidogly_lyase"/>
    <property type="match status" value="1"/>
</dbReference>
<dbReference type="RefSeq" id="WP_003296071.1">
    <property type="nucleotide sequence ID" value="NZ_KK020675.1"/>
</dbReference>
<evidence type="ECO:0000256" key="4">
    <source>
        <dbReference type="ARBA" id="ARBA00047684"/>
    </source>
</evidence>
<dbReference type="Gene3D" id="2.60.120.480">
    <property type="entry name" value="Ureidoglycolate hydrolase"/>
    <property type="match status" value="1"/>
</dbReference>
<dbReference type="AlphaFoldDB" id="A0A061JWC6"/>
<evidence type="ECO:0000313" key="6">
    <source>
        <dbReference type="EMBL" id="EWC42899.1"/>
    </source>
</evidence>
<dbReference type="InterPro" id="IPR011051">
    <property type="entry name" value="RmlC_Cupin_sf"/>
</dbReference>
<comment type="similarity">
    <text evidence="5">Belongs to the ureidoglycolate lyase family.</text>
</comment>
<name>A0A061JWC6_STUST</name>
<accession>A0A061JWC6</accession>
<keyword evidence="6" id="KW-0378">Hydrolase</keyword>
<dbReference type="EMBL" id="AMCZ02000002">
    <property type="protein sequence ID" value="EWC42899.1"/>
    <property type="molecule type" value="Genomic_DNA"/>
</dbReference>
<evidence type="ECO:0000256" key="2">
    <source>
        <dbReference type="ARBA" id="ARBA00022631"/>
    </source>
</evidence>
<dbReference type="Proteomes" id="UP000026923">
    <property type="component" value="Unassembled WGS sequence"/>
</dbReference>
<dbReference type="InterPro" id="IPR024060">
    <property type="entry name" value="Ureidoglycolate_lyase_dom_sf"/>
</dbReference>
<comment type="pathway">
    <text evidence="5">Nitrogen metabolism; (S)-allantoin degradation.</text>
</comment>
<dbReference type="InterPro" id="IPR023525">
    <property type="entry name" value="Ureidogly_lyase_bac"/>
</dbReference>
<comment type="caution">
    <text evidence="6">The sequence shown here is derived from an EMBL/GenBank/DDBJ whole genome shotgun (WGS) entry which is preliminary data.</text>
</comment>